<dbReference type="GO" id="GO:0016747">
    <property type="term" value="F:acyltransferase activity, transferring groups other than amino-acyl groups"/>
    <property type="evidence" value="ECO:0007669"/>
    <property type="project" value="InterPro"/>
</dbReference>
<dbReference type="EMBL" id="CAJNOU010000061">
    <property type="protein sequence ID" value="CAF0841638.1"/>
    <property type="molecule type" value="Genomic_DNA"/>
</dbReference>
<accession>A0A813VSJ9</accession>
<dbReference type="InterPro" id="IPR000182">
    <property type="entry name" value="GNAT_dom"/>
</dbReference>
<name>A0A813VSJ9_9BILA</name>
<dbReference type="AlphaFoldDB" id="A0A813VSJ9"/>
<dbReference type="PROSITE" id="PS51186">
    <property type="entry name" value="GNAT"/>
    <property type="match status" value="1"/>
</dbReference>
<proteinExistence type="predicted"/>
<dbReference type="Gene3D" id="3.40.630.30">
    <property type="match status" value="2"/>
</dbReference>
<protein>
    <recommendedName>
        <fullName evidence="1">N-acetyltransferase domain-containing protein</fullName>
    </recommendedName>
</protein>
<reference evidence="2" key="1">
    <citation type="submission" date="2021-02" db="EMBL/GenBank/DDBJ databases">
        <authorList>
            <person name="Nowell W R."/>
        </authorList>
    </citation>
    <scope>NUCLEOTIDE SEQUENCE</scope>
</reference>
<comment type="caution">
    <text evidence="2">The sequence shown here is derived from an EMBL/GenBank/DDBJ whole genome shotgun (WGS) entry which is preliminary data.</text>
</comment>
<gene>
    <name evidence="2" type="ORF">SEV965_LOCUS2637</name>
</gene>
<dbReference type="PANTHER" id="PTHR43617">
    <property type="entry name" value="L-AMINO ACID N-ACETYLTRANSFERASE"/>
    <property type="match status" value="1"/>
</dbReference>
<organism evidence="2 3">
    <name type="scientific">Rotaria sordida</name>
    <dbReference type="NCBI Taxonomy" id="392033"/>
    <lineage>
        <taxon>Eukaryota</taxon>
        <taxon>Metazoa</taxon>
        <taxon>Spiralia</taxon>
        <taxon>Gnathifera</taxon>
        <taxon>Rotifera</taxon>
        <taxon>Eurotatoria</taxon>
        <taxon>Bdelloidea</taxon>
        <taxon>Philodinida</taxon>
        <taxon>Philodinidae</taxon>
        <taxon>Rotaria</taxon>
    </lineage>
</organism>
<dbReference type="InterPro" id="IPR016181">
    <property type="entry name" value="Acyl_CoA_acyltransferase"/>
</dbReference>
<dbReference type="Proteomes" id="UP000663889">
    <property type="component" value="Unassembled WGS sequence"/>
</dbReference>
<evidence type="ECO:0000313" key="3">
    <source>
        <dbReference type="Proteomes" id="UP000663889"/>
    </source>
</evidence>
<sequence>MSEPVLNKICKADENGDVYYYTSHEKLPVQVREAEEDDIESIVNLKNEAFSTHNECNYQWILSNWNRPEQKCSRWYVITYNREDGQESQVIGFIFWRIRAGFEVRLTVELDQIAVDKTYRRQGFAKTLIRRSLIKFQEFIQTNFSSFKPQIGFVFVITGERNPAQELYRKSLGLEYKGKIGAIFGASGGFEVRLTVELDQIAVDKTYRRQGFATTLIRRSLIKFQEFIQENFSSFKPRIGFVFVITGERNPAQELYRKTLGLECKGKIGAIFGASGEKNHHG</sequence>
<dbReference type="Pfam" id="PF00583">
    <property type="entry name" value="Acetyltransf_1"/>
    <property type="match status" value="2"/>
</dbReference>
<feature type="domain" description="N-acetyltransferase" evidence="1">
    <location>
        <begin position="29"/>
        <end position="197"/>
    </location>
</feature>
<dbReference type="CDD" id="cd04301">
    <property type="entry name" value="NAT_SF"/>
    <property type="match status" value="2"/>
</dbReference>
<evidence type="ECO:0000259" key="1">
    <source>
        <dbReference type="PROSITE" id="PS51186"/>
    </source>
</evidence>
<dbReference type="SUPFAM" id="SSF55729">
    <property type="entry name" value="Acyl-CoA N-acyltransferases (Nat)"/>
    <property type="match status" value="2"/>
</dbReference>
<evidence type="ECO:0000313" key="2">
    <source>
        <dbReference type="EMBL" id="CAF0841638.1"/>
    </source>
</evidence>
<dbReference type="InterPro" id="IPR050276">
    <property type="entry name" value="MshD_Acetyltransferase"/>
</dbReference>
<dbReference type="PANTHER" id="PTHR43617:SF38">
    <property type="entry name" value="N-ACETYLTRANSFERASE DOMAIN-CONTAINING PROTEIN"/>
    <property type="match status" value="1"/>
</dbReference>